<feature type="domain" description="ABC transmembrane type-1" evidence="10">
    <location>
        <begin position="19"/>
        <end position="207"/>
    </location>
</feature>
<keyword evidence="6" id="KW-0029">Amino-acid transport</keyword>
<evidence type="ECO:0000256" key="7">
    <source>
        <dbReference type="ARBA" id="ARBA00022989"/>
    </source>
</evidence>
<dbReference type="SUPFAM" id="SSF161098">
    <property type="entry name" value="MetI-like"/>
    <property type="match status" value="1"/>
</dbReference>
<comment type="subcellular location">
    <subcellularLocation>
        <location evidence="1">Cell inner membrane</location>
        <topology evidence="1">Multi-pass membrane protein</topology>
    </subcellularLocation>
    <subcellularLocation>
        <location evidence="9">Cell membrane</location>
        <topology evidence="9">Multi-pass membrane protein</topology>
    </subcellularLocation>
</comment>
<dbReference type="NCBIfam" id="TIGR01726">
    <property type="entry name" value="HEQRo_perm_3TM"/>
    <property type="match status" value="1"/>
</dbReference>
<dbReference type="HOGENOM" id="CLU_019602_1_4_4"/>
<dbReference type="EMBL" id="AEQP01000022">
    <property type="protein sequence ID" value="EFV94071.1"/>
    <property type="molecule type" value="Genomic_DNA"/>
</dbReference>
<evidence type="ECO:0000256" key="8">
    <source>
        <dbReference type="ARBA" id="ARBA00023136"/>
    </source>
</evidence>
<proteinExistence type="inferred from homology"/>
<dbReference type="GO" id="GO:0015184">
    <property type="term" value="F:L-cystine transmembrane transporter activity"/>
    <property type="evidence" value="ECO:0007669"/>
    <property type="project" value="TreeGrafter"/>
</dbReference>
<dbReference type="InterPro" id="IPR010065">
    <property type="entry name" value="AA_ABC_transptr_permease_3TM"/>
</dbReference>
<dbReference type="PANTHER" id="PTHR30614:SF0">
    <property type="entry name" value="L-CYSTINE TRANSPORT SYSTEM PERMEASE PROTEIN TCYL"/>
    <property type="match status" value="1"/>
</dbReference>
<feature type="transmembrane region" description="Helical" evidence="9">
    <location>
        <begin position="186"/>
        <end position="206"/>
    </location>
</feature>
<dbReference type="RefSeq" id="WP_005674585.1">
    <property type="nucleotide sequence ID" value="NZ_CP146288.1"/>
</dbReference>
<dbReference type="NCBIfam" id="NF011680">
    <property type="entry name" value="PRK15100.1"/>
    <property type="match status" value="1"/>
</dbReference>
<dbReference type="GO" id="GO:0043190">
    <property type="term" value="C:ATP-binding cassette (ABC) transporter complex"/>
    <property type="evidence" value="ECO:0007669"/>
    <property type="project" value="InterPro"/>
</dbReference>
<keyword evidence="12" id="KW-1185">Reference proteome</keyword>
<name>E7RZS2_9BURK</name>
<evidence type="ECO:0000256" key="2">
    <source>
        <dbReference type="ARBA" id="ARBA00010072"/>
    </source>
</evidence>
<evidence type="ECO:0000313" key="11">
    <source>
        <dbReference type="EMBL" id="EFV94071.1"/>
    </source>
</evidence>
<gene>
    <name evidence="11" type="ORF">HMPREF0551_2186</name>
</gene>
<feature type="transmembrane region" description="Helical" evidence="9">
    <location>
        <begin position="20"/>
        <end position="42"/>
    </location>
</feature>
<feature type="transmembrane region" description="Helical" evidence="9">
    <location>
        <begin position="54"/>
        <end position="78"/>
    </location>
</feature>
<evidence type="ECO:0000259" key="10">
    <source>
        <dbReference type="PROSITE" id="PS50928"/>
    </source>
</evidence>
<evidence type="ECO:0000256" key="5">
    <source>
        <dbReference type="ARBA" id="ARBA00022692"/>
    </source>
</evidence>
<dbReference type="InterPro" id="IPR043429">
    <property type="entry name" value="ArtM/GltK/GlnP/TcyL/YhdX-like"/>
</dbReference>
<comment type="similarity">
    <text evidence="2">Belongs to the binding-protein-dependent transport system permease family. HisMQ subfamily.</text>
</comment>
<evidence type="ECO:0000256" key="3">
    <source>
        <dbReference type="ARBA" id="ARBA00022448"/>
    </source>
</evidence>
<dbReference type="InterPro" id="IPR035906">
    <property type="entry name" value="MetI-like_sf"/>
</dbReference>
<dbReference type="AlphaFoldDB" id="E7RZS2"/>
<evidence type="ECO:0000313" key="12">
    <source>
        <dbReference type="Proteomes" id="UP000011021"/>
    </source>
</evidence>
<dbReference type="PROSITE" id="PS50928">
    <property type="entry name" value="ABC_TM1"/>
    <property type="match status" value="1"/>
</dbReference>
<reference evidence="11 12" key="1">
    <citation type="submission" date="2010-12" db="EMBL/GenBank/DDBJ databases">
        <authorList>
            <person name="Muzny D."/>
            <person name="Qin X."/>
            <person name="Deng J."/>
            <person name="Jiang H."/>
            <person name="Liu Y."/>
            <person name="Qu J."/>
            <person name="Song X.-Z."/>
            <person name="Zhang L."/>
            <person name="Thornton R."/>
            <person name="Coyle M."/>
            <person name="Francisco L."/>
            <person name="Jackson L."/>
            <person name="Javaid M."/>
            <person name="Korchina V."/>
            <person name="Kovar C."/>
            <person name="Mata R."/>
            <person name="Mathew T."/>
            <person name="Ngo R."/>
            <person name="Nguyen L."/>
            <person name="Nguyen N."/>
            <person name="Okwuonu G."/>
            <person name="Ongeri F."/>
            <person name="Pham C."/>
            <person name="Simmons D."/>
            <person name="Wilczek-Boney K."/>
            <person name="Hale W."/>
            <person name="Jakkamsetti A."/>
            <person name="Pham P."/>
            <person name="Ruth R."/>
            <person name="San Lucas F."/>
            <person name="Warren J."/>
            <person name="Zhang J."/>
            <person name="Zhao Z."/>
            <person name="Zhou C."/>
            <person name="Zhu D."/>
            <person name="Lee S."/>
            <person name="Bess C."/>
            <person name="Blankenburg K."/>
            <person name="Forbes L."/>
            <person name="Fu Q."/>
            <person name="Gubbala S."/>
            <person name="Hirani K."/>
            <person name="Jayaseelan J.C."/>
            <person name="Lara F."/>
            <person name="Munidasa M."/>
            <person name="Palculict T."/>
            <person name="Patil S."/>
            <person name="Pu L.-L."/>
            <person name="Saada N."/>
            <person name="Tang L."/>
            <person name="Weissenberger G."/>
            <person name="Zhu Y."/>
            <person name="Hemphill L."/>
            <person name="Shang Y."/>
            <person name="Youmans B."/>
            <person name="Ayvaz T."/>
            <person name="Ross M."/>
            <person name="Santibanez J."/>
            <person name="Aqrawi P."/>
            <person name="Gross S."/>
            <person name="Joshi V."/>
            <person name="Fowler G."/>
            <person name="Nazareth L."/>
            <person name="Reid J."/>
            <person name="Worley K."/>
            <person name="Petrosino J."/>
            <person name="Highlander S."/>
            <person name="Gibbs R."/>
        </authorList>
    </citation>
    <scope>NUCLEOTIDE SEQUENCE [LARGE SCALE GENOMIC DNA]</scope>
    <source>
        <strain evidence="11 12">ATCC 51599</strain>
    </source>
</reference>
<dbReference type="PANTHER" id="PTHR30614">
    <property type="entry name" value="MEMBRANE COMPONENT OF AMINO ACID ABC TRANSPORTER"/>
    <property type="match status" value="1"/>
</dbReference>
<dbReference type="FunFam" id="1.10.3720.10:FF:000009">
    <property type="entry name" value="Amino acid ABC transporter permease"/>
    <property type="match status" value="1"/>
</dbReference>
<dbReference type="CDD" id="cd06261">
    <property type="entry name" value="TM_PBP2"/>
    <property type="match status" value="1"/>
</dbReference>
<dbReference type="eggNOG" id="COG0765">
    <property type="taxonomic scope" value="Bacteria"/>
</dbReference>
<keyword evidence="3 9" id="KW-0813">Transport</keyword>
<sequence length="224" mass="24582">MSETLSLVLESLPDLLSGARFTVLLSLGGMFFGLLLGFLLALGRLYARRPIQWLVRFYVSFFRGTPLLVQLFIIYYGLPEIGLQLDPLPAAIIGFSLNTAAYTCETLRAAIAQIDAGQWEAAASLGMNRRHTLRRIIVPQAARTALPPLGNSFIALVKDTSLAATIQVPELLRQSQLITARTFEVFAMYISAALIYWAIASILSALQARLERHTNRSEAPESGG</sequence>
<evidence type="ECO:0000256" key="6">
    <source>
        <dbReference type="ARBA" id="ARBA00022970"/>
    </source>
</evidence>
<organism evidence="11 12">
    <name type="scientific">Lautropia mirabilis ATCC 51599</name>
    <dbReference type="NCBI Taxonomy" id="887898"/>
    <lineage>
        <taxon>Bacteria</taxon>
        <taxon>Pseudomonadati</taxon>
        <taxon>Pseudomonadota</taxon>
        <taxon>Betaproteobacteria</taxon>
        <taxon>Burkholderiales</taxon>
        <taxon>Burkholderiaceae</taxon>
        <taxon>Lautropia</taxon>
    </lineage>
</organism>
<protein>
    <submittedName>
        <fullName evidence="11">ABC transporter, permease protein</fullName>
    </submittedName>
</protein>
<dbReference type="Gene3D" id="1.10.3720.10">
    <property type="entry name" value="MetI-like"/>
    <property type="match status" value="1"/>
</dbReference>
<evidence type="ECO:0000256" key="4">
    <source>
        <dbReference type="ARBA" id="ARBA00022475"/>
    </source>
</evidence>
<keyword evidence="8 9" id="KW-0472">Membrane</keyword>
<keyword evidence="7 9" id="KW-1133">Transmembrane helix</keyword>
<dbReference type="STRING" id="887898.HMPREF0551_2186"/>
<accession>E7RZS2</accession>
<evidence type="ECO:0000256" key="9">
    <source>
        <dbReference type="RuleBase" id="RU363032"/>
    </source>
</evidence>
<dbReference type="InterPro" id="IPR000515">
    <property type="entry name" value="MetI-like"/>
</dbReference>
<keyword evidence="5 9" id="KW-0812">Transmembrane</keyword>
<dbReference type="Pfam" id="PF00528">
    <property type="entry name" value="BPD_transp_1"/>
    <property type="match status" value="1"/>
</dbReference>
<comment type="caution">
    <text evidence="11">The sequence shown here is derived from an EMBL/GenBank/DDBJ whole genome shotgun (WGS) entry which is preliminary data.</text>
</comment>
<keyword evidence="4" id="KW-1003">Cell membrane</keyword>
<dbReference type="Proteomes" id="UP000011021">
    <property type="component" value="Unassembled WGS sequence"/>
</dbReference>
<evidence type="ECO:0000256" key="1">
    <source>
        <dbReference type="ARBA" id="ARBA00004429"/>
    </source>
</evidence>